<keyword evidence="4 6" id="KW-0274">FAD</keyword>
<dbReference type="InterPro" id="IPR013786">
    <property type="entry name" value="AcylCoA_DH/ox_N"/>
</dbReference>
<dbReference type="InterPro" id="IPR046373">
    <property type="entry name" value="Acyl-CoA_Oxase/DH_mid-dom_sf"/>
</dbReference>
<feature type="domain" description="Acyl-CoA dehydrogenase/oxidase C-terminal" evidence="7">
    <location>
        <begin position="247"/>
        <end position="399"/>
    </location>
</feature>
<dbReference type="GO" id="GO:0003995">
    <property type="term" value="F:acyl-CoA dehydrogenase activity"/>
    <property type="evidence" value="ECO:0007669"/>
    <property type="project" value="InterPro"/>
</dbReference>
<dbReference type="FunFam" id="1.20.140.10:FF:000004">
    <property type="entry name" value="Acyl-CoA dehydrogenase FadE25"/>
    <property type="match status" value="1"/>
</dbReference>
<dbReference type="Pfam" id="PF00441">
    <property type="entry name" value="Acyl-CoA_dh_1"/>
    <property type="match status" value="1"/>
</dbReference>
<evidence type="ECO:0000256" key="5">
    <source>
        <dbReference type="ARBA" id="ARBA00023002"/>
    </source>
</evidence>
<dbReference type="PROSITE" id="PS00073">
    <property type="entry name" value="ACYL_COA_DH_2"/>
    <property type="match status" value="1"/>
</dbReference>
<keyword evidence="11" id="KW-1185">Reference proteome</keyword>
<evidence type="ECO:0000259" key="8">
    <source>
        <dbReference type="Pfam" id="PF02770"/>
    </source>
</evidence>
<dbReference type="InterPro" id="IPR009075">
    <property type="entry name" value="AcylCo_DH/oxidase_C"/>
</dbReference>
<dbReference type="AlphaFoldDB" id="C7M0E1"/>
<dbReference type="InterPro" id="IPR036250">
    <property type="entry name" value="AcylCo_DH-like_C"/>
</dbReference>
<dbReference type="InterPro" id="IPR006089">
    <property type="entry name" value="Acyl-CoA_DH_CS"/>
</dbReference>
<dbReference type="Pfam" id="PF02770">
    <property type="entry name" value="Acyl-CoA_dh_M"/>
    <property type="match status" value="1"/>
</dbReference>
<dbReference type="PIRSF" id="PIRSF016578">
    <property type="entry name" value="HsaA"/>
    <property type="match status" value="1"/>
</dbReference>
<evidence type="ECO:0000259" key="9">
    <source>
        <dbReference type="Pfam" id="PF02771"/>
    </source>
</evidence>
<dbReference type="Gene3D" id="2.40.110.10">
    <property type="entry name" value="Butyryl-CoA Dehydrogenase, subunit A, domain 2"/>
    <property type="match status" value="1"/>
</dbReference>
<keyword evidence="3 6" id="KW-0285">Flavoprotein</keyword>
<dbReference type="GO" id="GO:0050660">
    <property type="term" value="F:flavin adenine dinucleotide binding"/>
    <property type="evidence" value="ECO:0007669"/>
    <property type="project" value="InterPro"/>
</dbReference>
<dbReference type="Pfam" id="PF02771">
    <property type="entry name" value="Acyl-CoA_dh_N"/>
    <property type="match status" value="1"/>
</dbReference>
<dbReference type="KEGG" id="afo:Afer_1526"/>
<sequence>MAASRSQVAPPPETEQNVGMTAFELSQEQDAFRAVVRAVAEERIAPHAADADRSASFPWESFKAARELELPALGIPQAYGGQGADHVTQAVMIEEIARVCASTSLALLISKLGMTPVMVWGSEDLKRRYLPRVASGEAQASYCLSEPDAGSDVASMTTRAVRDGDSYVLSGTKAWITNAGISDTYTVFAKTDPSAGHRGISAFVVEADWGVQVAKLEHKLGVRGSPTGQIVLDEVRVPVANRIGEEGQGFYIAMGTLDRSRPMIGAQAVGIAQGALDAAVAYGKERRQFGRPITDNQGIQFTIADLATQIEAARGLVYRACARIDADEPGTELTRLGAMAKLFASDTAMRVTTDALQLLGGYGYTMDFPLERMFRDAKITQIYEGTNQIQRIVIARQVLKEVGA</sequence>
<dbReference type="Proteomes" id="UP000000771">
    <property type="component" value="Chromosome"/>
</dbReference>
<evidence type="ECO:0000313" key="10">
    <source>
        <dbReference type="EMBL" id="ACU54449.1"/>
    </source>
</evidence>
<evidence type="ECO:0000256" key="3">
    <source>
        <dbReference type="ARBA" id="ARBA00022630"/>
    </source>
</evidence>
<keyword evidence="5 6" id="KW-0560">Oxidoreductase</keyword>
<name>C7M0E1_ACIFD</name>
<dbReference type="PROSITE" id="PS00072">
    <property type="entry name" value="ACYL_COA_DH_1"/>
    <property type="match status" value="1"/>
</dbReference>
<evidence type="ECO:0000256" key="1">
    <source>
        <dbReference type="ARBA" id="ARBA00001974"/>
    </source>
</evidence>
<evidence type="ECO:0000313" key="11">
    <source>
        <dbReference type="Proteomes" id="UP000000771"/>
    </source>
</evidence>
<dbReference type="SUPFAM" id="SSF47203">
    <property type="entry name" value="Acyl-CoA dehydrogenase C-terminal domain-like"/>
    <property type="match status" value="1"/>
</dbReference>
<feature type="domain" description="Acyl-CoA oxidase/dehydrogenase middle" evidence="8">
    <location>
        <begin position="142"/>
        <end position="235"/>
    </location>
</feature>
<feature type="domain" description="Acyl-CoA dehydrogenase/oxidase N-terminal" evidence="9">
    <location>
        <begin position="26"/>
        <end position="137"/>
    </location>
</feature>
<dbReference type="PANTHER" id="PTHR43884">
    <property type="entry name" value="ACYL-COA DEHYDROGENASE"/>
    <property type="match status" value="1"/>
</dbReference>
<evidence type="ECO:0000256" key="2">
    <source>
        <dbReference type="ARBA" id="ARBA00009347"/>
    </source>
</evidence>
<dbReference type="HOGENOM" id="CLU_018204_0_2_11"/>
<dbReference type="SUPFAM" id="SSF56645">
    <property type="entry name" value="Acyl-CoA dehydrogenase NM domain-like"/>
    <property type="match status" value="1"/>
</dbReference>
<organism evidence="10 11">
    <name type="scientific">Acidimicrobium ferrooxidans (strain DSM 10331 / JCM 15462 / NBRC 103882 / ICP)</name>
    <dbReference type="NCBI Taxonomy" id="525909"/>
    <lineage>
        <taxon>Bacteria</taxon>
        <taxon>Bacillati</taxon>
        <taxon>Actinomycetota</taxon>
        <taxon>Acidimicrobiia</taxon>
        <taxon>Acidimicrobiales</taxon>
        <taxon>Acidimicrobiaceae</taxon>
        <taxon>Acidimicrobium</taxon>
    </lineage>
</organism>
<protein>
    <submittedName>
        <fullName evidence="10">Acyl-CoA dehydrogenase domain protein</fullName>
    </submittedName>
</protein>
<reference evidence="10 11" key="1">
    <citation type="journal article" date="2009" name="Stand. Genomic Sci.">
        <title>Complete genome sequence of Acidimicrobium ferrooxidans type strain (ICP).</title>
        <authorList>
            <person name="Clum A."/>
            <person name="Nolan M."/>
            <person name="Lang E."/>
            <person name="Glavina Del Rio T."/>
            <person name="Tice H."/>
            <person name="Copeland A."/>
            <person name="Cheng J.F."/>
            <person name="Lucas S."/>
            <person name="Chen F."/>
            <person name="Bruce D."/>
            <person name="Goodwin L."/>
            <person name="Pitluck S."/>
            <person name="Ivanova N."/>
            <person name="Mavrommatis K."/>
            <person name="Mikhailova N."/>
            <person name="Pati A."/>
            <person name="Chen A."/>
            <person name="Palaniappan K."/>
            <person name="Goker M."/>
            <person name="Spring S."/>
            <person name="Land M."/>
            <person name="Hauser L."/>
            <person name="Chang Y.J."/>
            <person name="Jeffries C.C."/>
            <person name="Chain P."/>
            <person name="Bristow J."/>
            <person name="Eisen J.A."/>
            <person name="Markowitz V."/>
            <person name="Hugenholtz P."/>
            <person name="Kyrpides N.C."/>
            <person name="Klenk H.P."/>
            <person name="Lapidus A."/>
        </authorList>
    </citation>
    <scope>NUCLEOTIDE SEQUENCE [LARGE SCALE GENOMIC DNA]</scope>
    <source>
        <strain evidence="11">DSM 10331 / JCM 15462 / NBRC 103882 / ICP</strain>
    </source>
</reference>
<dbReference type="InterPro" id="IPR037069">
    <property type="entry name" value="AcylCoA_DH/ox_N_sf"/>
</dbReference>
<evidence type="ECO:0000256" key="6">
    <source>
        <dbReference type="RuleBase" id="RU362125"/>
    </source>
</evidence>
<dbReference type="FunFam" id="2.40.110.10:FF:000001">
    <property type="entry name" value="Acyl-CoA dehydrogenase, mitochondrial"/>
    <property type="match status" value="1"/>
</dbReference>
<dbReference type="EMBL" id="CP001631">
    <property type="protein sequence ID" value="ACU54449.1"/>
    <property type="molecule type" value="Genomic_DNA"/>
</dbReference>
<dbReference type="FunFam" id="1.10.540.10:FF:000002">
    <property type="entry name" value="Acyl-CoA dehydrogenase FadE19"/>
    <property type="match status" value="1"/>
</dbReference>
<dbReference type="Gene3D" id="1.20.140.10">
    <property type="entry name" value="Butyryl-CoA Dehydrogenase, subunit A, domain 3"/>
    <property type="match status" value="1"/>
</dbReference>
<accession>C7M0E1</accession>
<gene>
    <name evidence="10" type="ordered locus">Afer_1526</name>
</gene>
<dbReference type="InterPro" id="IPR009100">
    <property type="entry name" value="AcylCoA_DH/oxidase_NM_dom_sf"/>
</dbReference>
<evidence type="ECO:0000259" key="7">
    <source>
        <dbReference type="Pfam" id="PF00441"/>
    </source>
</evidence>
<comment type="similarity">
    <text evidence="2 6">Belongs to the acyl-CoA dehydrogenase family.</text>
</comment>
<dbReference type="PANTHER" id="PTHR43884:SF12">
    <property type="entry name" value="ISOVALERYL-COA DEHYDROGENASE, MITOCHONDRIAL-RELATED"/>
    <property type="match status" value="1"/>
</dbReference>
<dbReference type="STRING" id="525909.Afer_1526"/>
<comment type="cofactor">
    <cofactor evidence="1 6">
        <name>FAD</name>
        <dbReference type="ChEBI" id="CHEBI:57692"/>
    </cofactor>
</comment>
<dbReference type="eggNOG" id="COG1960">
    <property type="taxonomic scope" value="Bacteria"/>
</dbReference>
<dbReference type="Gene3D" id="1.10.540.10">
    <property type="entry name" value="Acyl-CoA dehydrogenase/oxidase, N-terminal domain"/>
    <property type="match status" value="1"/>
</dbReference>
<proteinExistence type="inferred from homology"/>
<dbReference type="InterPro" id="IPR006091">
    <property type="entry name" value="Acyl-CoA_Oxase/DH_mid-dom"/>
</dbReference>
<evidence type="ECO:0000256" key="4">
    <source>
        <dbReference type="ARBA" id="ARBA00022827"/>
    </source>
</evidence>